<name>A0A183BI00_GLOPA</name>
<feature type="compositionally biased region" description="Pro residues" evidence="1">
    <location>
        <begin position="396"/>
        <end position="407"/>
    </location>
</feature>
<feature type="compositionally biased region" description="Basic and acidic residues" evidence="1">
    <location>
        <begin position="442"/>
        <end position="458"/>
    </location>
</feature>
<feature type="compositionally biased region" description="Basic and acidic residues" evidence="1">
    <location>
        <begin position="101"/>
        <end position="118"/>
    </location>
</feature>
<feature type="region of interest" description="Disordered" evidence="1">
    <location>
        <begin position="593"/>
        <end position="670"/>
    </location>
</feature>
<feature type="compositionally biased region" description="Basic and acidic residues" evidence="1">
    <location>
        <begin position="302"/>
        <end position="315"/>
    </location>
</feature>
<dbReference type="AlphaFoldDB" id="A0A183BI00"/>
<evidence type="ECO:0000313" key="2">
    <source>
        <dbReference type="Proteomes" id="UP000050741"/>
    </source>
</evidence>
<organism evidence="2 3">
    <name type="scientific">Globodera pallida</name>
    <name type="common">Potato cyst nematode worm</name>
    <name type="synonym">Heterodera pallida</name>
    <dbReference type="NCBI Taxonomy" id="36090"/>
    <lineage>
        <taxon>Eukaryota</taxon>
        <taxon>Metazoa</taxon>
        <taxon>Ecdysozoa</taxon>
        <taxon>Nematoda</taxon>
        <taxon>Chromadorea</taxon>
        <taxon>Rhabditida</taxon>
        <taxon>Tylenchina</taxon>
        <taxon>Tylenchomorpha</taxon>
        <taxon>Tylenchoidea</taxon>
        <taxon>Heteroderidae</taxon>
        <taxon>Heteroderinae</taxon>
        <taxon>Globodera</taxon>
    </lineage>
</organism>
<sequence>MQEIEATPADEAQHLVDRMEAMEELRDIDQQSLIKPTEDELRHVEETRALCIVTERQAHQLVEEALERVLGDDMSSLRSYVGTPSSDSHKESGRSLGGRIEGAESREEVREWPEDVHDTPATGLEEEGPPHPKASPCGEPENENEEWEMVSGQEVDAKSPTEQQLPKEVQVIHGQSENADVSDYELIEKEEKQLRPKHEAFETAETTYTSEFGTVFEKDVKTEQDNVDVHADQAVPESEMVEKQSKDAETEAFEAKSTTYRSDFRLGQEVAEHTVESANEFGQHQQRDVPSGQIGDEPEMETMPKELMDSREKELSLLLEDEEDVKYEEEEDDDEEDQELAQIQYDAEKEELESDEEKDYEVADLANKSAEFAAEQQSTSTATFLGISPIFRRPKSPIPPPAAPTPPQTRQQTVDQQAQAVHEPINIIDVDDDDDEPPNKVLAEKHFEQPTAEREEQRAPSAGSKEEPSDEQSAEPHSGSASVGSVGSSPAKRHRSSQEIAGSANGSLLEFERIEHEIHDVHRGAEQSDVSPRNEKAREEIAAAVAAARGSAESISGSQSSLTEFEQLEREVMRDAQAAEDAAAAVMMLSDIREESDEGMLEDEKAAGEEAEDEAVQIEEDERMSTGADEEEDELGNKQPDQQMASSCKVDDDQHCQIKSEPGHSSHKEEYLTTEKVIAESAMLNSVDSLGNVQI</sequence>
<feature type="region of interest" description="Disordered" evidence="1">
    <location>
        <begin position="73"/>
        <end position="206"/>
    </location>
</feature>
<feature type="region of interest" description="Disordered" evidence="1">
    <location>
        <begin position="371"/>
        <end position="511"/>
    </location>
</feature>
<accession>A0A183BI00</accession>
<protein>
    <submittedName>
        <fullName evidence="3">Rab_eff_C domain-containing protein</fullName>
    </submittedName>
</protein>
<feature type="compositionally biased region" description="Basic and acidic residues" evidence="1">
    <location>
        <begin position="649"/>
        <end position="670"/>
    </location>
</feature>
<feature type="compositionally biased region" description="Basic and acidic residues" evidence="1">
    <location>
        <begin position="240"/>
        <end position="249"/>
    </location>
</feature>
<feature type="region of interest" description="Disordered" evidence="1">
    <location>
        <begin position="230"/>
        <end position="256"/>
    </location>
</feature>
<evidence type="ECO:0000256" key="1">
    <source>
        <dbReference type="SAM" id="MobiDB-lite"/>
    </source>
</evidence>
<feature type="region of interest" description="Disordered" evidence="1">
    <location>
        <begin position="519"/>
        <end position="538"/>
    </location>
</feature>
<evidence type="ECO:0000313" key="3">
    <source>
        <dbReference type="WBParaSite" id="GPLIN_000022900"/>
    </source>
</evidence>
<feature type="compositionally biased region" description="Acidic residues" evidence="1">
    <location>
        <begin position="609"/>
        <end position="634"/>
    </location>
</feature>
<feature type="compositionally biased region" description="Low complexity" evidence="1">
    <location>
        <begin position="408"/>
        <end position="428"/>
    </location>
</feature>
<proteinExistence type="predicted"/>
<reference evidence="3" key="3">
    <citation type="submission" date="2016-06" db="UniProtKB">
        <authorList>
            <consortium name="WormBaseParasite"/>
        </authorList>
    </citation>
    <scope>IDENTIFICATION</scope>
</reference>
<feature type="compositionally biased region" description="Polar residues" evidence="1">
    <location>
        <begin position="76"/>
        <end position="86"/>
    </location>
</feature>
<feature type="compositionally biased region" description="Acidic residues" evidence="1">
    <location>
        <begin position="319"/>
        <end position="339"/>
    </location>
</feature>
<reference evidence="2" key="1">
    <citation type="submission" date="2013-12" db="EMBL/GenBank/DDBJ databases">
        <authorList>
            <person name="Aslett M."/>
        </authorList>
    </citation>
    <scope>NUCLEOTIDE SEQUENCE [LARGE SCALE GENOMIC DNA]</scope>
    <source>
        <strain evidence="2">Lindley</strain>
    </source>
</reference>
<dbReference type="Proteomes" id="UP000050741">
    <property type="component" value="Unassembled WGS sequence"/>
</dbReference>
<feature type="region of interest" description="Disordered" evidence="1">
    <location>
        <begin position="271"/>
        <end position="340"/>
    </location>
</feature>
<feature type="compositionally biased region" description="Basic and acidic residues" evidence="1">
    <location>
        <begin position="186"/>
        <end position="201"/>
    </location>
</feature>
<reference evidence="2" key="2">
    <citation type="submission" date="2014-05" db="EMBL/GenBank/DDBJ databases">
        <title>The genome and life-stage specific transcriptomes of Globodera pallida elucidate key aspects of plant parasitism by a cyst nematode.</title>
        <authorList>
            <person name="Cotton J.A."/>
            <person name="Lilley C.J."/>
            <person name="Jones L.M."/>
            <person name="Kikuchi T."/>
            <person name="Reid A.J."/>
            <person name="Thorpe P."/>
            <person name="Tsai I.J."/>
            <person name="Beasley H."/>
            <person name="Blok V."/>
            <person name="Cock P.J.A."/>
            <person name="Van den Akker S.E."/>
            <person name="Holroyd N."/>
            <person name="Hunt M."/>
            <person name="Mantelin S."/>
            <person name="Naghra H."/>
            <person name="Pain A."/>
            <person name="Palomares-Rius J.E."/>
            <person name="Zarowiecki M."/>
            <person name="Berriman M."/>
            <person name="Jones J.T."/>
            <person name="Urwin P.E."/>
        </authorList>
    </citation>
    <scope>NUCLEOTIDE SEQUENCE [LARGE SCALE GENOMIC DNA]</scope>
    <source>
        <strain evidence="2">Lindley</strain>
    </source>
</reference>
<keyword evidence="2" id="KW-1185">Reference proteome</keyword>
<dbReference type="WBParaSite" id="GPLIN_000022900">
    <property type="protein sequence ID" value="GPLIN_000022900"/>
    <property type="gene ID" value="GPLIN_000022900"/>
</dbReference>
<feature type="compositionally biased region" description="Low complexity" evidence="1">
    <location>
        <begin position="478"/>
        <end position="489"/>
    </location>
</feature>